<gene>
    <name evidence="4" type="ORF">Bathy09g00030</name>
</gene>
<dbReference type="GO" id="GO:0003723">
    <property type="term" value="F:RNA binding"/>
    <property type="evidence" value="ECO:0007669"/>
    <property type="project" value="UniProtKB-UniRule"/>
</dbReference>
<feature type="region of interest" description="Disordered" evidence="2">
    <location>
        <begin position="65"/>
        <end position="101"/>
    </location>
</feature>
<dbReference type="PROSITE" id="PS51165">
    <property type="entry name" value="THUMP"/>
    <property type="match status" value="1"/>
</dbReference>
<dbReference type="KEGG" id="bpg:Bathy09g00030"/>
<reference evidence="4 5" key="1">
    <citation type="submission" date="2011-10" db="EMBL/GenBank/DDBJ databases">
        <authorList>
            <person name="Genoscope - CEA"/>
        </authorList>
    </citation>
    <scope>NUCLEOTIDE SEQUENCE [LARGE SCALE GENOMIC DNA]</scope>
    <source>
        <strain evidence="4 5">RCC 1105</strain>
    </source>
</reference>
<evidence type="ECO:0000313" key="5">
    <source>
        <dbReference type="Proteomes" id="UP000198341"/>
    </source>
</evidence>
<dbReference type="PANTHER" id="PTHR13452:SF10">
    <property type="entry name" value="THUMP DOMAIN-CONTAINING PROTEIN 1"/>
    <property type="match status" value="1"/>
</dbReference>
<dbReference type="CDD" id="cd11717">
    <property type="entry name" value="THUMP_THUMPD1_like"/>
    <property type="match status" value="1"/>
</dbReference>
<sequence>MAGKRWQGGKDGAMIKKRRFGRASSSSANIPYGAKGFLISSDVGKEKQTARDLMRVMLDIYDDIVPPDEKDADMPKEEEEGDDVDAVEKEKQKPTPPVLSVEDALKSEIESIKEDDKLENKKFKIVDLDMKACIFVLMSKDAASKADPSEMVVRYLSEVKETSRTRSRFIERILPVQDVCFASSEEIKAHAKPIIDRFLPNIEVDGETKEDRVKKSTFSVVFGSRYNNSVPRMEAIDAIAQQVSADFHKVDLGDPRVAFTCDLIKGCCVLGVAKEWKKFDKYNARILALSEEDKNELKKTNVAPPRTKTGVSE</sequence>
<dbReference type="GeneID" id="19013510"/>
<feature type="compositionally biased region" description="Acidic residues" evidence="2">
    <location>
        <begin position="76"/>
        <end position="85"/>
    </location>
</feature>
<feature type="region of interest" description="Disordered" evidence="2">
    <location>
        <begin position="294"/>
        <end position="313"/>
    </location>
</feature>
<dbReference type="EMBL" id="FO082270">
    <property type="protein sequence ID" value="CCO66501.1"/>
    <property type="molecule type" value="Genomic_DNA"/>
</dbReference>
<evidence type="ECO:0000256" key="2">
    <source>
        <dbReference type="SAM" id="MobiDB-lite"/>
    </source>
</evidence>
<name>K8FER9_9CHLO</name>
<dbReference type="OrthoDB" id="367221at2759"/>
<dbReference type="RefSeq" id="XP_007510941.1">
    <property type="nucleotide sequence ID" value="XM_007510879.1"/>
</dbReference>
<dbReference type="InterPro" id="IPR040183">
    <property type="entry name" value="THUMPD1-like"/>
</dbReference>
<evidence type="ECO:0000313" key="4">
    <source>
        <dbReference type="EMBL" id="CCO66501.1"/>
    </source>
</evidence>
<keyword evidence="1" id="KW-0694">RNA-binding</keyword>
<dbReference type="PANTHER" id="PTHR13452">
    <property type="entry name" value="THUMP DOMAIN CONTAINING PROTEIN 1-RELATED"/>
    <property type="match status" value="1"/>
</dbReference>
<feature type="region of interest" description="Disordered" evidence="2">
    <location>
        <begin position="1"/>
        <end position="28"/>
    </location>
</feature>
<dbReference type="AlphaFoldDB" id="K8FER9"/>
<evidence type="ECO:0000259" key="3">
    <source>
        <dbReference type="PROSITE" id="PS51165"/>
    </source>
</evidence>
<protein>
    <recommendedName>
        <fullName evidence="3">THUMP domain-containing protein</fullName>
    </recommendedName>
</protein>
<dbReference type="Gene3D" id="3.30.2300.10">
    <property type="entry name" value="THUMP superfamily"/>
    <property type="match status" value="1"/>
</dbReference>
<dbReference type="GO" id="GO:0006400">
    <property type="term" value="P:tRNA modification"/>
    <property type="evidence" value="ECO:0007669"/>
    <property type="project" value="InterPro"/>
</dbReference>
<evidence type="ECO:0000256" key="1">
    <source>
        <dbReference type="PROSITE-ProRule" id="PRU00529"/>
    </source>
</evidence>
<feature type="domain" description="THUMP" evidence="3">
    <location>
        <begin position="158"/>
        <end position="274"/>
    </location>
</feature>
<keyword evidence="5" id="KW-1185">Reference proteome</keyword>
<accession>K8FER9</accession>
<dbReference type="Proteomes" id="UP000198341">
    <property type="component" value="Chromosome 9"/>
</dbReference>
<proteinExistence type="predicted"/>
<dbReference type="eggNOG" id="KOG3943">
    <property type="taxonomic scope" value="Eukaryota"/>
</dbReference>
<dbReference type="SUPFAM" id="SSF143437">
    <property type="entry name" value="THUMP domain-like"/>
    <property type="match status" value="1"/>
</dbReference>
<organism evidence="4 5">
    <name type="scientific">Bathycoccus prasinos</name>
    <dbReference type="NCBI Taxonomy" id="41875"/>
    <lineage>
        <taxon>Eukaryota</taxon>
        <taxon>Viridiplantae</taxon>
        <taxon>Chlorophyta</taxon>
        <taxon>Mamiellophyceae</taxon>
        <taxon>Mamiellales</taxon>
        <taxon>Bathycoccaceae</taxon>
        <taxon>Bathycoccus</taxon>
    </lineage>
</organism>
<dbReference type="InterPro" id="IPR004114">
    <property type="entry name" value="THUMP_dom"/>
</dbReference>
<dbReference type="Pfam" id="PF02926">
    <property type="entry name" value="THUMP"/>
    <property type="match status" value="1"/>
</dbReference>